<comment type="similarity">
    <text evidence="5">Belongs to the SPATA31 family.</text>
</comment>
<dbReference type="GO" id="GO:0016020">
    <property type="term" value="C:membrane"/>
    <property type="evidence" value="ECO:0007669"/>
    <property type="project" value="UniProtKB-SubCell"/>
</dbReference>
<dbReference type="PANTHER" id="PTHR21859:SF15">
    <property type="entry name" value="PROTEIN SPATA31F1-RELATED"/>
    <property type="match status" value="1"/>
</dbReference>
<proteinExistence type="inferred from homology"/>
<evidence type="ECO:0000256" key="5">
    <source>
        <dbReference type="ARBA" id="ARBA00035009"/>
    </source>
</evidence>
<feature type="compositionally biased region" description="Basic and acidic residues" evidence="6">
    <location>
        <begin position="1266"/>
        <end position="1276"/>
    </location>
</feature>
<dbReference type="PANTHER" id="PTHR21859">
    <property type="entry name" value="ACROSOME-SPECIFIC PROTEIN"/>
    <property type="match status" value="1"/>
</dbReference>
<dbReference type="EMBL" id="JACASF010000014">
    <property type="protein sequence ID" value="KAF6433357.1"/>
    <property type="molecule type" value="Genomic_DNA"/>
</dbReference>
<evidence type="ECO:0000256" key="7">
    <source>
        <dbReference type="SAM" id="Phobius"/>
    </source>
</evidence>
<dbReference type="InterPro" id="IPR039509">
    <property type="entry name" value="SPATA31"/>
</dbReference>
<feature type="region of interest" description="Disordered" evidence="6">
    <location>
        <begin position="976"/>
        <end position="1044"/>
    </location>
</feature>
<gene>
    <name evidence="10" type="ORF">HJG59_004875</name>
</gene>
<protein>
    <recommendedName>
        <fullName evidence="12">Family with sequence similarity 205 member A</fullName>
    </recommendedName>
</protein>
<reference evidence="10 11" key="1">
    <citation type="journal article" date="2020" name="Nature">
        <title>Six reference-quality genomes reveal evolution of bat adaptations.</title>
        <authorList>
            <person name="Jebb D."/>
            <person name="Huang Z."/>
            <person name="Pippel M."/>
            <person name="Hughes G.M."/>
            <person name="Lavrichenko K."/>
            <person name="Devanna P."/>
            <person name="Winkler S."/>
            <person name="Jermiin L.S."/>
            <person name="Skirmuntt E.C."/>
            <person name="Katzourakis A."/>
            <person name="Burkitt-Gray L."/>
            <person name="Ray D.A."/>
            <person name="Sullivan K.A.M."/>
            <person name="Roscito J.G."/>
            <person name="Kirilenko B.M."/>
            <person name="Davalos L.M."/>
            <person name="Corthals A.P."/>
            <person name="Power M.L."/>
            <person name="Jones G."/>
            <person name="Ransome R.D."/>
            <person name="Dechmann D.K.N."/>
            <person name="Locatelli A.G."/>
            <person name="Puechmaille S.J."/>
            <person name="Fedrigo O."/>
            <person name="Jarvis E.D."/>
            <person name="Hiller M."/>
            <person name="Vernes S.C."/>
            <person name="Myers E.W."/>
            <person name="Teeling E.C."/>
        </authorList>
    </citation>
    <scope>NUCLEOTIDE SEQUENCE [LARGE SCALE GENOMIC DNA]</scope>
    <source>
        <strain evidence="10">MMolMol1</strain>
        <tissue evidence="10">Muscle</tissue>
    </source>
</reference>
<dbReference type="FunCoup" id="A0A7J8ECY9">
    <property type="interactions" value="51"/>
</dbReference>
<keyword evidence="3 7" id="KW-1133">Transmembrane helix</keyword>
<keyword evidence="4 7" id="KW-0472">Membrane</keyword>
<accession>A0A7J8ECY9</accession>
<evidence type="ECO:0000256" key="4">
    <source>
        <dbReference type="ARBA" id="ARBA00023136"/>
    </source>
</evidence>
<feature type="domain" description="SPATA31" evidence="8">
    <location>
        <begin position="520"/>
        <end position="624"/>
    </location>
</feature>
<feature type="transmembrane region" description="Helical" evidence="7">
    <location>
        <begin position="12"/>
        <end position="31"/>
    </location>
</feature>
<feature type="domain" description="SPATA31-like" evidence="9">
    <location>
        <begin position="52"/>
        <end position="138"/>
    </location>
</feature>
<keyword evidence="2 7" id="KW-0812">Transmembrane</keyword>
<comment type="caution">
    <text evidence="10">The sequence shown here is derived from an EMBL/GenBank/DDBJ whole genome shotgun (WGS) entry which is preliminary data.</text>
</comment>
<organism evidence="10 11">
    <name type="scientific">Molossus molossus</name>
    <name type="common">Pallas' mastiff bat</name>
    <name type="synonym">Vespertilio molossus</name>
    <dbReference type="NCBI Taxonomy" id="27622"/>
    <lineage>
        <taxon>Eukaryota</taxon>
        <taxon>Metazoa</taxon>
        <taxon>Chordata</taxon>
        <taxon>Craniata</taxon>
        <taxon>Vertebrata</taxon>
        <taxon>Euteleostomi</taxon>
        <taxon>Mammalia</taxon>
        <taxon>Eutheria</taxon>
        <taxon>Laurasiatheria</taxon>
        <taxon>Chiroptera</taxon>
        <taxon>Yangochiroptera</taxon>
        <taxon>Molossidae</taxon>
        <taxon>Molossus</taxon>
    </lineage>
</organism>
<dbReference type="InterPro" id="IPR027970">
    <property type="entry name" value="SPATA31-like"/>
</dbReference>
<comment type="subcellular location">
    <subcellularLocation>
        <location evidence="1">Membrane</location>
        <topology evidence="1">Single-pass membrane protein</topology>
    </subcellularLocation>
</comment>
<evidence type="ECO:0000313" key="10">
    <source>
        <dbReference type="EMBL" id="KAF6433357.1"/>
    </source>
</evidence>
<evidence type="ECO:0000259" key="9">
    <source>
        <dbReference type="Pfam" id="PF15371"/>
    </source>
</evidence>
<keyword evidence="11" id="KW-1185">Reference proteome</keyword>
<dbReference type="Proteomes" id="UP000550707">
    <property type="component" value="Unassembled WGS sequence"/>
</dbReference>
<feature type="region of interest" description="Disordered" evidence="6">
    <location>
        <begin position="1253"/>
        <end position="1297"/>
    </location>
</feature>
<dbReference type="Pfam" id="PF14650">
    <property type="entry name" value="FAM75"/>
    <property type="match status" value="2"/>
</dbReference>
<dbReference type="Pfam" id="PF15371">
    <property type="entry name" value="DUF4599"/>
    <property type="match status" value="1"/>
</dbReference>
<evidence type="ECO:0000256" key="3">
    <source>
        <dbReference type="ARBA" id="ARBA00022989"/>
    </source>
</evidence>
<evidence type="ECO:0000256" key="6">
    <source>
        <dbReference type="SAM" id="MobiDB-lite"/>
    </source>
</evidence>
<name>A0A7J8ECY9_MOLMO</name>
<evidence type="ECO:0000313" key="11">
    <source>
        <dbReference type="Proteomes" id="UP000550707"/>
    </source>
</evidence>
<evidence type="ECO:0000256" key="2">
    <source>
        <dbReference type="ARBA" id="ARBA00022692"/>
    </source>
</evidence>
<evidence type="ECO:0008006" key="12">
    <source>
        <dbReference type="Google" id="ProtNLM"/>
    </source>
</evidence>
<evidence type="ECO:0000256" key="1">
    <source>
        <dbReference type="ARBA" id="ARBA00004167"/>
    </source>
</evidence>
<sequence>MLSFTFLPWNVGYFLYAYGTIFIIILIIWLVKRSYHGLRLGPKMSFCLCHPKLRQMAKDAASRARRHSCKETEKPWELLSVMKSQGWLPQDGSVRKLLCADTYCQICNAMALEIQQLLVGENTLISATLPGPSDASPCLEILFKSNVSFEQSLEHHSTCSQEFSLPSATHTVSKLTAEKSLSGTVTQSAGESTDSESMQDYWAENVQLGQKFQVTEMPKVHKAMSSSNFKGPRIPVNQQEIIQHNLNHVYGNQDQQPLYPQVSLLTLNQEITTLTHSMALPMVTILPTLLPFSSPEVMQLLEVHVKKWMHFQRWGLPRRVEESLRQLIPNPLLFYQPVNNQPVSLIQNDIAEFSVEKFATISHQTWGSYMAGQAIQAFWVSEWSIMDPIRRHYYQQNPNHVALTFPSQALKDLSGLYPLPGQQPNDSMGHVQQKSIQLFCGLPFLHSESLADTFLGSQVHSTNRSMSKHPLKDPFLFKGISSTPLLPKVPPQSAPHSSPSSPNWIMPSDHQQALINVPFLTLAKCEALEWHLLQRQLQRQWVLPAVFQRALHTQSPVLSKSCDTAQSPQTVKTSQLRKSISILSREIFLPEHTRRLLEFHLQRQLIHHRWGLPHMIQQSFQLILSPTHQQAPSWSSTALANVSVLPPSDTETTGAGDSFSPFKEPASVLMPHLFDQVKAILQSHIDSKCGQIHEGKVPAHVYRSCECIIPRGPEMSPFTCIAESKPLVIQAATDPDQQQKVMPWMLRVLDQQQQTSLDVVTEHPKLPQALSKEATEKLEMTLRHKYLAFLSGLPPLYYVPSSKAMAQASTTQTTITEVVPEPVKILTEPLTEMVLPVEQHLSPGPCLQDTNETCAEIADEVQPVAQVEEMVEMEPLESQPEPARPYLLKPILNKLNFHLRRKILEIQWGIPAKAMESREQTVAIPENTSTQQSLGSLNNQEKTLFQERPILPDAPHIPDSKCLYFKEQLAIELKTVQQNQKQPSSRAAPHSSAGRPSKMSQPVGDTTEGPVLCVQLEASPNNPSLKEPWSPEAQSPGKSKDSAQIPMLAEKKEDLGKSKLAGYHGEGDAGFLLSSTRVKSHPAKAQRPERMLLNRTPQSPWPQKHSFQLDAPCQHSSQHCPQLKSPELPLGVPGGKESKKNDLLDSQTRLNVSLKQVRIPKNAQAVEPQAPLDQPVQAQLIQHKPLQGQTLQVQVFQQQVIPAHTHGLPELGLRNKMKSFLQLINLKAKGKGHKESMFSTAVKVVNTRKESVAKRLAPCKSPVEQTKTEKKTRGDSKAQSLPTEKKVGLASLDGSQSPDCKLRHRFCSHKPPSASSLGHPRHCPRHCPRVACVSQPGYPP</sequence>
<feature type="domain" description="SPATA31" evidence="8">
    <location>
        <begin position="429"/>
        <end position="506"/>
    </location>
</feature>
<evidence type="ECO:0000259" key="8">
    <source>
        <dbReference type="Pfam" id="PF14650"/>
    </source>
</evidence>
<dbReference type="OrthoDB" id="9449847at2759"/>
<feature type="compositionally biased region" description="Polar residues" evidence="6">
    <location>
        <begin position="976"/>
        <end position="985"/>
    </location>
</feature>
<dbReference type="InParanoid" id="A0A7J8ECY9"/>